<protein>
    <submittedName>
        <fullName evidence="1">AAA family ATPase</fullName>
    </submittedName>
</protein>
<dbReference type="SUPFAM" id="SSF52540">
    <property type="entry name" value="P-loop containing nucleoside triphosphate hydrolases"/>
    <property type="match status" value="1"/>
</dbReference>
<keyword evidence="2" id="KW-1185">Reference proteome</keyword>
<name>A0A6M1TH05_9BACT</name>
<dbReference type="InterPro" id="IPR011009">
    <property type="entry name" value="Kinase-like_dom_sf"/>
</dbReference>
<comment type="caution">
    <text evidence="1">The sequence shown here is derived from an EMBL/GenBank/DDBJ whole genome shotgun (WGS) entry which is preliminary data.</text>
</comment>
<dbReference type="InterPro" id="IPR052732">
    <property type="entry name" value="Cell-binding_unc_protein"/>
</dbReference>
<dbReference type="SUPFAM" id="SSF56112">
    <property type="entry name" value="Protein kinase-like (PK-like)"/>
    <property type="match status" value="1"/>
</dbReference>
<dbReference type="AlphaFoldDB" id="A0A6M1TH05"/>
<dbReference type="Proteomes" id="UP000479132">
    <property type="component" value="Unassembled WGS sequence"/>
</dbReference>
<accession>A0A6M1TH05</accession>
<dbReference type="RefSeq" id="WP_165270093.1">
    <property type="nucleotide sequence ID" value="NZ_JAALLS010000019.1"/>
</dbReference>
<sequence>MSEQALESSLLDKLIDYLEKPDFYPHKPEHVEHIQTHISHVFIAAPYVYKFKKPVDFGFLDYSTLKKRKKYCHREITLNRRLSDDIYLGVVSVVEQDGTFKIIEEEPTPNQVVEYAVKMNLLPEEYFLHTYLEDDSLTYDQLERVADKLAEFYNSQEPDEEILQWGEVENIKVNTDENFEQTEDFIGDTIAQNSFDAIQYFTNEYFDRQQPLFEQRIEDKRIVDGHGDLHLEHIHITPDKVQIYDCIEFNERFRYGDLAVDLAFLAMDLDFNNRWQEERYFINQMAKKLEDPDLPEIINFYKCYRAYVKGKVKSLQSGEEEVPQEERKEAAQTARRYFNLALRYALLGSHPRVLVVMGRVGSGKSTIARHLAQKLNIKRYSSDRIRKKMAGLPLRERSPESKRDELYSREMSEQTYQKLTDNALQAIKNGESVILDATYSEKPARNRLLETVDAPVLFVETQAPNSTIKERLADRESQNEVVSDARLEDFDTLSNTFEEVTDIPESKLVKVSTDCTVEQTKRQLYQAFIDINIKNGLDR</sequence>
<dbReference type="Gene3D" id="3.90.1200.10">
    <property type="match status" value="1"/>
</dbReference>
<organism evidence="1 2">
    <name type="scientific">Fodinibius halophilus</name>
    <dbReference type="NCBI Taxonomy" id="1736908"/>
    <lineage>
        <taxon>Bacteria</taxon>
        <taxon>Pseudomonadati</taxon>
        <taxon>Balneolota</taxon>
        <taxon>Balneolia</taxon>
        <taxon>Balneolales</taxon>
        <taxon>Balneolaceae</taxon>
        <taxon>Fodinibius</taxon>
    </lineage>
</organism>
<evidence type="ECO:0000313" key="1">
    <source>
        <dbReference type="EMBL" id="NGP89392.1"/>
    </source>
</evidence>
<dbReference type="PANTHER" id="PTHR43883">
    <property type="entry name" value="SLR0207 PROTEIN"/>
    <property type="match status" value="1"/>
</dbReference>
<dbReference type="EMBL" id="JAALLS010000019">
    <property type="protein sequence ID" value="NGP89392.1"/>
    <property type="molecule type" value="Genomic_DNA"/>
</dbReference>
<gene>
    <name evidence="1" type="ORF">G3569_13620</name>
</gene>
<evidence type="ECO:0000313" key="2">
    <source>
        <dbReference type="Proteomes" id="UP000479132"/>
    </source>
</evidence>
<dbReference type="Pfam" id="PF13671">
    <property type="entry name" value="AAA_33"/>
    <property type="match status" value="1"/>
</dbReference>
<dbReference type="Gene3D" id="3.40.50.300">
    <property type="entry name" value="P-loop containing nucleotide triphosphate hydrolases"/>
    <property type="match status" value="1"/>
</dbReference>
<reference evidence="1 2" key="1">
    <citation type="submission" date="2020-02" db="EMBL/GenBank/DDBJ databases">
        <title>Aliifodinibius halophilus 2W32, complete genome.</title>
        <authorList>
            <person name="Li Y."/>
            <person name="Wu S."/>
        </authorList>
    </citation>
    <scope>NUCLEOTIDE SEQUENCE [LARGE SCALE GENOMIC DNA]</scope>
    <source>
        <strain evidence="1 2">2W32</strain>
    </source>
</reference>
<dbReference type="InterPro" id="IPR027417">
    <property type="entry name" value="P-loop_NTPase"/>
</dbReference>
<proteinExistence type="predicted"/>
<dbReference type="PANTHER" id="PTHR43883:SF1">
    <property type="entry name" value="GLUCONOKINASE"/>
    <property type="match status" value="1"/>
</dbReference>